<dbReference type="InterPro" id="IPR043128">
    <property type="entry name" value="Rev_trsase/Diguanyl_cyclase"/>
</dbReference>
<evidence type="ECO:0000259" key="2">
    <source>
        <dbReference type="PROSITE" id="PS50110"/>
    </source>
</evidence>
<dbReference type="InterPro" id="IPR011006">
    <property type="entry name" value="CheY-like_superfamily"/>
</dbReference>
<dbReference type="SMART" id="SM00448">
    <property type="entry name" value="REC"/>
    <property type="match status" value="1"/>
</dbReference>
<evidence type="ECO:0000256" key="1">
    <source>
        <dbReference type="PROSITE-ProRule" id="PRU00169"/>
    </source>
</evidence>
<dbReference type="InterPro" id="IPR001633">
    <property type="entry name" value="EAL_dom"/>
</dbReference>
<dbReference type="InterPro" id="IPR035919">
    <property type="entry name" value="EAL_sf"/>
</dbReference>
<dbReference type="InterPro" id="IPR001789">
    <property type="entry name" value="Sig_transdc_resp-reg_receiver"/>
</dbReference>
<dbReference type="Gene3D" id="3.30.70.270">
    <property type="match status" value="1"/>
</dbReference>
<dbReference type="Pfam" id="PF11849">
    <property type="entry name" value="DUF3369"/>
    <property type="match status" value="1"/>
</dbReference>
<dbReference type="GO" id="GO:0071111">
    <property type="term" value="F:cyclic-guanylate-specific phosphodiesterase activity"/>
    <property type="evidence" value="ECO:0007669"/>
    <property type="project" value="InterPro"/>
</dbReference>
<dbReference type="PROSITE" id="PS50110">
    <property type="entry name" value="RESPONSE_REGULATORY"/>
    <property type="match status" value="1"/>
</dbReference>
<dbReference type="Pfam" id="PF00990">
    <property type="entry name" value="GGDEF"/>
    <property type="match status" value="1"/>
</dbReference>
<dbReference type="InterPro" id="IPR050706">
    <property type="entry name" value="Cyclic-di-GMP_PDE-like"/>
</dbReference>
<sequence length="736" mass="83012">MSAKGNMPQRKEAKLCKILSVEDDTTYQGALLLTLKALNYGDRKIEFLTANSAQAASAVIAQHPDIALVLLDVVMETDDAGLRLVKSIRDGLGNQLVRIVLLTGQPGMMPLGDLMINYDIDDYWNKSDLTHEHLQSVVLGNIRTWEHMTSMQQARQGLQMLIESSQRISNKLDLKAYTQSILEELCRVFNLDIGGIVCIAHENAQVPESALVFAAAGAYKNWANQYLGSIDSEPEVNRLVGQCMSAHCHVLDSPFSALYFSSKDVDQKDYVVVVKCEHELTEYEVDLLQIFGENINAGFSNVALHNRLSELAYYDTVTGLHNKNWLIRQIENLSTAERLNTKLFMLHVEDLTYSEVLFGVTFGRSLMRHLAAYLKACFVKAIDVVLYERDTLILMVYDNQQDYSREELEHVLHPQLEIKGTTHTIDLTGALIKLADIDEQGPSQILGIAKAFLEQVKYQQKVFSVFDGSELVDLQERYELMKKMRIALQNNKFFIHLQPKISLVDHSLIGYEVLVRWQDDDGSMIAPDRFIPLAETSGLIDKLDEYVTIRACEAVKQLQQANINVPLSVNVAGSEVTRTDFVNRFQSCLCEQGVDAHKITIEVTETQLIEVLKIASDYLEKLRDVGIKISIDDFGAGYSSLSYLSMLNADELKIDRQFVDRMDKTEQDRKIVQMIIELGKTLNMSVIAEGIETQAQLDMLREMGCDSGQGYFIGRPMLIEDALVWAKRNAQVNKTK</sequence>
<dbReference type="InterPro" id="IPR000160">
    <property type="entry name" value="GGDEF_dom"/>
</dbReference>
<dbReference type="Pfam" id="PF00563">
    <property type="entry name" value="EAL"/>
    <property type="match status" value="1"/>
</dbReference>
<keyword evidence="1" id="KW-0597">Phosphoprotein</keyword>
<dbReference type="InterPro" id="IPR021800">
    <property type="entry name" value="DUF3369"/>
</dbReference>
<proteinExistence type="predicted"/>
<dbReference type="PANTHER" id="PTHR33121">
    <property type="entry name" value="CYCLIC DI-GMP PHOSPHODIESTERASE PDEF"/>
    <property type="match status" value="1"/>
</dbReference>
<evidence type="ECO:0000313" key="4">
    <source>
        <dbReference type="EMBL" id="SBT17330.1"/>
    </source>
</evidence>
<reference evidence="4 7" key="1">
    <citation type="submission" date="2016-06" db="EMBL/GenBank/DDBJ databases">
        <authorList>
            <person name="Kjaerup R.B."/>
            <person name="Dalgaard T.S."/>
            <person name="Juul-Madsen H.R."/>
        </authorList>
    </citation>
    <scope>NUCLEOTIDE SEQUENCE [LARGE SCALE GENOMIC DNA]</scope>
    <source>
        <strain evidence="4 7">CECT 5115</strain>
    </source>
</reference>
<dbReference type="OrthoDB" id="9813903at2"/>
<evidence type="ECO:0000259" key="3">
    <source>
        <dbReference type="PROSITE" id="PS50883"/>
    </source>
</evidence>
<dbReference type="SUPFAM" id="SSF141868">
    <property type="entry name" value="EAL domain-like"/>
    <property type="match status" value="1"/>
</dbReference>
<dbReference type="Proteomes" id="UP000092871">
    <property type="component" value="Unassembled WGS sequence"/>
</dbReference>
<dbReference type="CDD" id="cd01948">
    <property type="entry name" value="EAL"/>
    <property type="match status" value="1"/>
</dbReference>
<accession>A0A1C3JQL1</accession>
<dbReference type="SMART" id="SM00052">
    <property type="entry name" value="EAL"/>
    <property type="match status" value="1"/>
</dbReference>
<gene>
    <name evidence="4" type="primary">cph2_7</name>
    <name evidence="5" type="synonym">cph2_5</name>
    <name evidence="4" type="ORF">MGA5115_01440</name>
    <name evidence="5" type="ORF">MGA5116_02841</name>
</gene>
<dbReference type="Gene3D" id="3.40.50.2300">
    <property type="match status" value="1"/>
</dbReference>
<dbReference type="Gene3D" id="3.20.20.450">
    <property type="entry name" value="EAL domain"/>
    <property type="match status" value="1"/>
</dbReference>
<dbReference type="EMBL" id="FLRB01000016">
    <property type="protein sequence ID" value="SBT22226.1"/>
    <property type="molecule type" value="Genomic_DNA"/>
</dbReference>
<evidence type="ECO:0000313" key="5">
    <source>
        <dbReference type="EMBL" id="SBT22226.1"/>
    </source>
</evidence>
<dbReference type="Proteomes" id="UP000092840">
    <property type="component" value="Unassembled WGS sequence"/>
</dbReference>
<feature type="domain" description="EAL" evidence="3">
    <location>
        <begin position="477"/>
        <end position="730"/>
    </location>
</feature>
<dbReference type="RefSeq" id="WP_067034084.1">
    <property type="nucleotide sequence ID" value="NZ_FLRA01000010.1"/>
</dbReference>
<evidence type="ECO:0000313" key="7">
    <source>
        <dbReference type="Proteomes" id="UP000092871"/>
    </source>
</evidence>
<organism evidence="4 7">
    <name type="scientific">Marinomonas gallaica</name>
    <dbReference type="NCBI Taxonomy" id="1806667"/>
    <lineage>
        <taxon>Bacteria</taxon>
        <taxon>Pseudomonadati</taxon>
        <taxon>Pseudomonadota</taxon>
        <taxon>Gammaproteobacteria</taxon>
        <taxon>Oceanospirillales</taxon>
        <taxon>Oceanospirillaceae</taxon>
        <taxon>Marinomonas</taxon>
    </lineage>
</organism>
<reference evidence="5 6" key="2">
    <citation type="submission" date="2016-06" db="EMBL/GenBank/DDBJ databases">
        <authorList>
            <person name="Rodrigo-Torres L."/>
            <person name="Arahal D.R."/>
        </authorList>
    </citation>
    <scope>NUCLEOTIDE SEQUENCE [LARGE SCALE GENOMIC DNA]</scope>
    <source>
        <strain evidence="5 6">CECT 5116</strain>
    </source>
</reference>
<dbReference type="PANTHER" id="PTHR33121:SF70">
    <property type="entry name" value="SIGNALING PROTEIN YKOW"/>
    <property type="match status" value="1"/>
</dbReference>
<feature type="domain" description="Response regulatory" evidence="2">
    <location>
        <begin position="17"/>
        <end position="141"/>
    </location>
</feature>
<dbReference type="SMART" id="SM00267">
    <property type="entry name" value="GGDEF"/>
    <property type="match status" value="1"/>
</dbReference>
<protein>
    <submittedName>
        <fullName evidence="4">Phytochrome-like protein cph2</fullName>
    </submittedName>
</protein>
<dbReference type="SUPFAM" id="SSF52172">
    <property type="entry name" value="CheY-like"/>
    <property type="match status" value="1"/>
</dbReference>
<feature type="modified residue" description="4-aspartylphosphate" evidence="1">
    <location>
        <position position="72"/>
    </location>
</feature>
<dbReference type="PROSITE" id="PS50883">
    <property type="entry name" value="EAL"/>
    <property type="match status" value="1"/>
</dbReference>
<evidence type="ECO:0000313" key="6">
    <source>
        <dbReference type="Proteomes" id="UP000092840"/>
    </source>
</evidence>
<dbReference type="AlphaFoldDB" id="A0A1C3JQL1"/>
<keyword evidence="6" id="KW-1185">Reference proteome</keyword>
<name>A0A1C3JQL1_9GAMM</name>
<dbReference type="GO" id="GO:0000160">
    <property type="term" value="P:phosphorelay signal transduction system"/>
    <property type="evidence" value="ECO:0007669"/>
    <property type="project" value="InterPro"/>
</dbReference>
<dbReference type="EMBL" id="FLRA01000010">
    <property type="protein sequence ID" value="SBT17330.1"/>
    <property type="molecule type" value="Genomic_DNA"/>
</dbReference>